<evidence type="ECO:0000256" key="2">
    <source>
        <dbReference type="ARBA" id="ARBA00022649"/>
    </source>
</evidence>
<reference evidence="11 12" key="1">
    <citation type="submission" date="2017-04" db="EMBL/GenBank/DDBJ databases">
        <authorList>
            <person name="Afonso C.L."/>
            <person name="Miller P.J."/>
            <person name="Scott M.A."/>
            <person name="Spackman E."/>
            <person name="Goraichik I."/>
            <person name="Dimitrov K.M."/>
            <person name="Suarez D.L."/>
            <person name="Swayne D.E."/>
        </authorList>
    </citation>
    <scope>NUCLEOTIDE SEQUENCE [LARGE SCALE GENOMIC DNA]</scope>
    <source>
        <strain evidence="12">XA(T)</strain>
    </source>
</reference>
<dbReference type="SUPFAM" id="SSF81301">
    <property type="entry name" value="Nucleotidyltransferase"/>
    <property type="match status" value="1"/>
</dbReference>
<dbReference type="InterPro" id="IPR002934">
    <property type="entry name" value="Polymerase_NTP_transf_dom"/>
</dbReference>
<dbReference type="SUPFAM" id="SSF47413">
    <property type="entry name" value="lambda repressor-like DNA-binding domains"/>
    <property type="match status" value="1"/>
</dbReference>
<dbReference type="Pfam" id="PF01381">
    <property type="entry name" value="HTH_3"/>
    <property type="match status" value="1"/>
</dbReference>
<evidence type="ECO:0000256" key="8">
    <source>
        <dbReference type="ARBA" id="ARBA00022842"/>
    </source>
</evidence>
<evidence type="ECO:0000256" key="7">
    <source>
        <dbReference type="ARBA" id="ARBA00022840"/>
    </source>
</evidence>
<proteinExistence type="inferred from homology"/>
<dbReference type="Gene3D" id="1.10.260.40">
    <property type="entry name" value="lambda repressor-like DNA-binding domains"/>
    <property type="match status" value="1"/>
</dbReference>
<dbReference type="PROSITE" id="PS50943">
    <property type="entry name" value="HTH_CROC1"/>
    <property type="match status" value="1"/>
</dbReference>
<dbReference type="SMART" id="SM00530">
    <property type="entry name" value="HTH_XRE"/>
    <property type="match status" value="1"/>
</dbReference>
<dbReference type="EMBL" id="CP020715">
    <property type="protein sequence ID" value="ARJ04045.1"/>
    <property type="molecule type" value="Genomic_DNA"/>
</dbReference>
<dbReference type="Pfam" id="PF01909">
    <property type="entry name" value="NTP_transf_2"/>
    <property type="match status" value="1"/>
</dbReference>
<dbReference type="PANTHER" id="PTHR33571">
    <property type="entry name" value="SSL8005 PROTEIN"/>
    <property type="match status" value="1"/>
</dbReference>
<dbReference type="InterPro" id="IPR001387">
    <property type="entry name" value="Cro/C1-type_HTH"/>
</dbReference>
<dbReference type="GO" id="GO:0003677">
    <property type="term" value="F:DNA binding"/>
    <property type="evidence" value="ECO:0007669"/>
    <property type="project" value="InterPro"/>
</dbReference>
<keyword evidence="8" id="KW-0460">Magnesium</keyword>
<dbReference type="InterPro" id="IPR052038">
    <property type="entry name" value="Type-VII_TA_antitoxin"/>
</dbReference>
<keyword evidence="12" id="KW-1185">Reference proteome</keyword>
<evidence type="ECO:0000313" key="12">
    <source>
        <dbReference type="Proteomes" id="UP000192775"/>
    </source>
</evidence>
<feature type="domain" description="HTH cro/C1-type" evidence="10">
    <location>
        <begin position="8"/>
        <end position="61"/>
    </location>
</feature>
<dbReference type="PANTHER" id="PTHR33571:SF12">
    <property type="entry name" value="BSL3053 PROTEIN"/>
    <property type="match status" value="1"/>
</dbReference>
<protein>
    <recommendedName>
        <fullName evidence="10">HTH cro/C1-type domain-containing protein</fullName>
    </recommendedName>
</protein>
<dbReference type="Gene3D" id="3.30.460.10">
    <property type="entry name" value="Beta Polymerase, domain 2"/>
    <property type="match status" value="1"/>
</dbReference>
<evidence type="ECO:0000256" key="1">
    <source>
        <dbReference type="ARBA" id="ARBA00001946"/>
    </source>
</evidence>
<dbReference type="InterPro" id="IPR010982">
    <property type="entry name" value="Lambda_DNA-bd_dom_sf"/>
</dbReference>
<keyword evidence="5" id="KW-0479">Metal-binding</keyword>
<dbReference type="Proteomes" id="UP000192775">
    <property type="component" value="Chromosome"/>
</dbReference>
<keyword evidence="4" id="KW-0548">Nucleotidyltransferase</keyword>
<gene>
    <name evidence="11" type="ORF">B5808_01465</name>
</gene>
<evidence type="ECO:0000256" key="9">
    <source>
        <dbReference type="ARBA" id="ARBA00038276"/>
    </source>
</evidence>
<dbReference type="STRING" id="1619308.B5808_01465"/>
<keyword evidence="2" id="KW-1277">Toxin-antitoxin system</keyword>
<evidence type="ECO:0000313" key="11">
    <source>
        <dbReference type="EMBL" id="ARJ04045.1"/>
    </source>
</evidence>
<evidence type="ECO:0000256" key="4">
    <source>
        <dbReference type="ARBA" id="ARBA00022695"/>
    </source>
</evidence>
<keyword evidence="7" id="KW-0067">ATP-binding</keyword>
<dbReference type="CDD" id="cd05403">
    <property type="entry name" value="NT_KNTase_like"/>
    <property type="match status" value="1"/>
</dbReference>
<evidence type="ECO:0000256" key="5">
    <source>
        <dbReference type="ARBA" id="ARBA00022723"/>
    </source>
</evidence>
<dbReference type="KEGG" id="cphy:B5808_01465"/>
<evidence type="ECO:0000259" key="10">
    <source>
        <dbReference type="PROSITE" id="PS50943"/>
    </source>
</evidence>
<keyword evidence="3" id="KW-0808">Transferase</keyword>
<name>A0A1X9LFS4_9MICO</name>
<dbReference type="GO" id="GO:0016779">
    <property type="term" value="F:nucleotidyltransferase activity"/>
    <property type="evidence" value="ECO:0007669"/>
    <property type="project" value="UniProtKB-KW"/>
</dbReference>
<dbReference type="GO" id="GO:0046872">
    <property type="term" value="F:metal ion binding"/>
    <property type="evidence" value="ECO:0007669"/>
    <property type="project" value="UniProtKB-KW"/>
</dbReference>
<dbReference type="GO" id="GO:0005524">
    <property type="term" value="F:ATP binding"/>
    <property type="evidence" value="ECO:0007669"/>
    <property type="project" value="UniProtKB-KW"/>
</dbReference>
<keyword evidence="6" id="KW-0547">Nucleotide-binding</keyword>
<sequence length="166" mass="17597">MLSSAQVLRDARRQAGLTQAQLAACASVTQSVVSAYEAGRREPSLRTLIKLVGATGQMLEIRVSARSEAATRLRGRLDESADELKSALGELGARSIRVFGSVARGDATDSSDIDLLVDLDEGVSLIDLARIQLEAERILRTGVDVVPADSLKPAVRAQALADAIMI</sequence>
<evidence type="ECO:0000256" key="6">
    <source>
        <dbReference type="ARBA" id="ARBA00022741"/>
    </source>
</evidence>
<evidence type="ECO:0000256" key="3">
    <source>
        <dbReference type="ARBA" id="ARBA00022679"/>
    </source>
</evidence>
<dbReference type="CDD" id="cd00093">
    <property type="entry name" value="HTH_XRE"/>
    <property type="match status" value="1"/>
</dbReference>
<organism evidence="11 12">
    <name type="scientific">Cnuibacter physcomitrellae</name>
    <dbReference type="NCBI Taxonomy" id="1619308"/>
    <lineage>
        <taxon>Bacteria</taxon>
        <taxon>Bacillati</taxon>
        <taxon>Actinomycetota</taxon>
        <taxon>Actinomycetes</taxon>
        <taxon>Micrococcales</taxon>
        <taxon>Microbacteriaceae</taxon>
        <taxon>Cnuibacter</taxon>
    </lineage>
</organism>
<accession>A0A1X9LFS4</accession>
<dbReference type="InterPro" id="IPR043519">
    <property type="entry name" value="NT_sf"/>
</dbReference>
<dbReference type="AlphaFoldDB" id="A0A1X9LFS4"/>
<comment type="similarity">
    <text evidence="9">Belongs to the MntA antitoxin family.</text>
</comment>
<comment type="cofactor">
    <cofactor evidence="1">
        <name>Mg(2+)</name>
        <dbReference type="ChEBI" id="CHEBI:18420"/>
    </cofactor>
</comment>
<dbReference type="RefSeq" id="WP_085017857.1">
    <property type="nucleotide sequence ID" value="NZ_BMHD01000001.1"/>
</dbReference>